<dbReference type="Proteomes" id="UP000051888">
    <property type="component" value="Unassembled WGS sequence"/>
</dbReference>
<sequence length="69" mass="7764">MIPFLSGTRFVFFGLAELFPVLAELSLVLAELATRSARVIRFFYHFFVSGYLFLNSLSEIPGKVAIYGL</sequence>
<reference evidence="2 3" key="1">
    <citation type="submission" date="2015-09" db="EMBL/GenBank/DDBJ databases">
        <title>Genome sequencing project for genomic taxonomy and phylogenomics of Bacillus-like bacteria.</title>
        <authorList>
            <person name="Liu B."/>
            <person name="Wang J."/>
            <person name="Zhu Y."/>
            <person name="Liu G."/>
            <person name="Chen Q."/>
            <person name="Chen Z."/>
            <person name="Lan J."/>
            <person name="Che J."/>
            <person name="Ge C."/>
            <person name="Shi H."/>
            <person name="Pan Z."/>
            <person name="Liu X."/>
        </authorList>
    </citation>
    <scope>NUCLEOTIDE SEQUENCE [LARGE SCALE GENOMIC DNA]</scope>
    <source>
        <strain evidence="2 3">LMG 18435</strain>
    </source>
</reference>
<organism evidence="2 3">
    <name type="scientific">Heyndrickxia shackletonii</name>
    <dbReference type="NCBI Taxonomy" id="157838"/>
    <lineage>
        <taxon>Bacteria</taxon>
        <taxon>Bacillati</taxon>
        <taxon>Bacillota</taxon>
        <taxon>Bacilli</taxon>
        <taxon>Bacillales</taxon>
        <taxon>Bacillaceae</taxon>
        <taxon>Heyndrickxia</taxon>
    </lineage>
</organism>
<keyword evidence="3" id="KW-1185">Reference proteome</keyword>
<proteinExistence type="predicted"/>
<name>A0A0Q3X088_9BACI</name>
<evidence type="ECO:0000256" key="1">
    <source>
        <dbReference type="SAM" id="Phobius"/>
    </source>
</evidence>
<dbReference type="AlphaFoldDB" id="A0A0Q3X088"/>
<feature type="transmembrane region" description="Helical" evidence="1">
    <location>
        <begin position="12"/>
        <end position="30"/>
    </location>
</feature>
<feature type="transmembrane region" description="Helical" evidence="1">
    <location>
        <begin position="42"/>
        <end position="60"/>
    </location>
</feature>
<evidence type="ECO:0000313" key="3">
    <source>
        <dbReference type="Proteomes" id="UP000051888"/>
    </source>
</evidence>
<keyword evidence="1" id="KW-0472">Membrane</keyword>
<accession>A0A0Q3X088</accession>
<dbReference type="PATRIC" id="fig|157838.3.peg.3952"/>
<comment type="caution">
    <text evidence="2">The sequence shown here is derived from an EMBL/GenBank/DDBJ whole genome shotgun (WGS) entry which is preliminary data.</text>
</comment>
<gene>
    <name evidence="2" type="ORF">AN964_17835</name>
</gene>
<dbReference type="STRING" id="157838.AN964_17835"/>
<keyword evidence="1" id="KW-0812">Transmembrane</keyword>
<evidence type="ECO:0000313" key="2">
    <source>
        <dbReference type="EMBL" id="KQL55188.1"/>
    </source>
</evidence>
<protein>
    <submittedName>
        <fullName evidence="2">Uncharacterized protein</fullName>
    </submittedName>
</protein>
<dbReference type="EMBL" id="LJJC01000004">
    <property type="protein sequence ID" value="KQL55188.1"/>
    <property type="molecule type" value="Genomic_DNA"/>
</dbReference>
<keyword evidence="1" id="KW-1133">Transmembrane helix</keyword>